<evidence type="ECO:0000313" key="4">
    <source>
        <dbReference type="Proteomes" id="UP000284407"/>
    </source>
</evidence>
<proteinExistence type="predicted"/>
<feature type="chain" id="PRO_5019070888" description="Excalibur calcium-binding domain-containing protein" evidence="2">
    <location>
        <begin position="23"/>
        <end position="257"/>
    </location>
</feature>
<evidence type="ECO:0000256" key="2">
    <source>
        <dbReference type="SAM" id="SignalP"/>
    </source>
</evidence>
<reference evidence="3 4" key="1">
    <citation type="submission" date="2018-09" db="EMBL/GenBank/DDBJ databases">
        <title>Genomic Encyclopedia of Archaeal and Bacterial Type Strains, Phase II (KMG-II): from individual species to whole genera.</title>
        <authorList>
            <person name="Goeker M."/>
        </authorList>
    </citation>
    <scope>NUCLEOTIDE SEQUENCE [LARGE SCALE GENOMIC DNA]</scope>
    <source>
        <strain evidence="3 4">DSM 11458</strain>
    </source>
</reference>
<gene>
    <name evidence="3" type="ORF">C8N30_3702</name>
</gene>
<protein>
    <recommendedName>
        <fullName evidence="5">Excalibur calcium-binding domain-containing protein</fullName>
    </recommendedName>
</protein>
<keyword evidence="4" id="KW-1185">Reference proteome</keyword>
<feature type="signal peptide" evidence="2">
    <location>
        <begin position="1"/>
        <end position="22"/>
    </location>
</feature>
<dbReference type="Proteomes" id="UP000284407">
    <property type="component" value="Unassembled WGS sequence"/>
</dbReference>
<dbReference type="EMBL" id="RAQK01000002">
    <property type="protein sequence ID" value="RKE94573.1"/>
    <property type="molecule type" value="Genomic_DNA"/>
</dbReference>
<keyword evidence="2" id="KW-0732">Signal</keyword>
<evidence type="ECO:0008006" key="5">
    <source>
        <dbReference type="Google" id="ProtNLM"/>
    </source>
</evidence>
<name>A0A420DK02_9RHOB</name>
<dbReference type="STRING" id="1443111.Z949_756"/>
<evidence type="ECO:0000313" key="3">
    <source>
        <dbReference type="EMBL" id="RKE94573.1"/>
    </source>
</evidence>
<dbReference type="AlphaFoldDB" id="A0A420DK02"/>
<comment type="caution">
    <text evidence="3">The sequence shown here is derived from an EMBL/GenBank/DDBJ whole genome shotgun (WGS) entry which is preliminary data.</text>
</comment>
<sequence>MQAIEMMSVRFGFGICAMLAVAACQPAAPEDSRFGVGFDQTFDAQRANRDAALAGTNAFPSAPPISAQPLPSAPVAGSAEDTAAQTAAILAQTGQQSDTEGLSAAAYNSGIAPLNASPANAAPAVVNSATGISEENNFDAVSGQRSIESDAARIAANRAQYQVIQPTALPERTTTGPNIVAYALSTTHPVGTKVYRRNRFNAERKFYRSCVEFRHQDQAQIAFLEAGGPEKDRNGMDPDGDGYACRWDPAVFRNVSG</sequence>
<evidence type="ECO:0000256" key="1">
    <source>
        <dbReference type="SAM" id="MobiDB-lite"/>
    </source>
</evidence>
<organism evidence="3 4">
    <name type="scientific">Sulfitobacter guttiformis</name>
    <dbReference type="NCBI Taxonomy" id="74349"/>
    <lineage>
        <taxon>Bacteria</taxon>
        <taxon>Pseudomonadati</taxon>
        <taxon>Pseudomonadota</taxon>
        <taxon>Alphaproteobacteria</taxon>
        <taxon>Rhodobacterales</taxon>
        <taxon>Roseobacteraceae</taxon>
        <taxon>Sulfitobacter</taxon>
    </lineage>
</organism>
<accession>A0A420DK02</accession>
<feature type="region of interest" description="Disordered" evidence="1">
    <location>
        <begin position="55"/>
        <end position="78"/>
    </location>
</feature>